<organism evidence="3 4">
    <name type="scientific">Vibrio panuliri</name>
    <dbReference type="NCBI Taxonomy" id="1381081"/>
    <lineage>
        <taxon>Bacteria</taxon>
        <taxon>Pseudomonadati</taxon>
        <taxon>Pseudomonadota</taxon>
        <taxon>Gammaproteobacteria</taxon>
        <taxon>Vibrionales</taxon>
        <taxon>Vibrionaceae</taxon>
        <taxon>Vibrio</taxon>
    </lineage>
</organism>
<sequence length="395" mass="44806">MANTALQFELDEYQSRLHKVRQSMQQQEIDLLIVHDPSNMSWLTGYDGWSFYVPQCVVIGSSGEPVWFGRIQDANGAYRTTYMQADNITFYPDHYVMNPPLHPMEYLAEQVLKPKLWNRGRIGVEKDNYYFSATAFEALVNHLPCASFVDVTGLVNWCRAVKSRQEIAYMCRAARIVENMHRLAYEMIEPGLPKHYLVAELNRQAILGHEEHFGDYAAIVPMLPSGTDAAAPHLTWDDKPFRKGEGTFFEIAGAHRRYHCPLSRTIFLGEPNDKFKRADEALTKALDAGLNAARPGNTCAEVANIINGILDRAGFSRQGARCGYPIGLSYPPDWGERTMSLRSSDHTVLEEGMTFHLMPGLWFDDWGLETTESIIIGRHGGKTLCNFPRQLFIKH</sequence>
<proteinExistence type="predicted"/>
<dbReference type="PANTHER" id="PTHR46112:SF2">
    <property type="entry name" value="XAA-PRO AMINOPEPTIDASE P-RELATED"/>
    <property type="match status" value="1"/>
</dbReference>
<dbReference type="Pfam" id="PF01321">
    <property type="entry name" value="Creatinase_N"/>
    <property type="match status" value="1"/>
</dbReference>
<dbReference type="EMBL" id="MJMJ01000012">
    <property type="protein sequence ID" value="OLQ90287.1"/>
    <property type="molecule type" value="Genomic_DNA"/>
</dbReference>
<dbReference type="SUPFAM" id="SSF53092">
    <property type="entry name" value="Creatinase/prolidase N-terminal domain"/>
    <property type="match status" value="1"/>
</dbReference>
<dbReference type="Gene3D" id="3.40.350.10">
    <property type="entry name" value="Creatinase/prolidase N-terminal domain"/>
    <property type="match status" value="1"/>
</dbReference>
<dbReference type="RefSeq" id="WP_075707741.1">
    <property type="nucleotide sequence ID" value="NZ_MJMJ01000012.1"/>
</dbReference>
<dbReference type="GO" id="GO:0016787">
    <property type="term" value="F:hydrolase activity"/>
    <property type="evidence" value="ECO:0007669"/>
    <property type="project" value="UniProtKB-KW"/>
</dbReference>
<evidence type="ECO:0000259" key="2">
    <source>
        <dbReference type="Pfam" id="PF01321"/>
    </source>
</evidence>
<evidence type="ECO:0000313" key="3">
    <source>
        <dbReference type="EMBL" id="OLQ90287.1"/>
    </source>
</evidence>
<dbReference type="InterPro" id="IPR050659">
    <property type="entry name" value="Peptidase_M24B"/>
</dbReference>
<name>A0A1Q9HJ07_9VIBR</name>
<feature type="domain" description="Creatinase N-terminal" evidence="2">
    <location>
        <begin position="16"/>
        <end position="161"/>
    </location>
</feature>
<dbReference type="STRING" id="1381081.BIY22_04630"/>
<feature type="domain" description="Peptidase M24" evidence="1">
    <location>
        <begin position="169"/>
        <end position="374"/>
    </location>
</feature>
<dbReference type="Proteomes" id="UP000186313">
    <property type="component" value="Unassembled WGS sequence"/>
</dbReference>
<gene>
    <name evidence="3" type="ORF">BIY22_04630</name>
</gene>
<dbReference type="Pfam" id="PF00557">
    <property type="entry name" value="Peptidase_M24"/>
    <property type="match status" value="1"/>
</dbReference>
<dbReference type="PANTHER" id="PTHR46112">
    <property type="entry name" value="AMINOPEPTIDASE"/>
    <property type="match status" value="1"/>
</dbReference>
<evidence type="ECO:0000259" key="1">
    <source>
        <dbReference type="Pfam" id="PF00557"/>
    </source>
</evidence>
<dbReference type="InterPro" id="IPR036005">
    <property type="entry name" value="Creatinase/aminopeptidase-like"/>
</dbReference>
<dbReference type="InterPro" id="IPR000587">
    <property type="entry name" value="Creatinase_N"/>
</dbReference>
<comment type="caution">
    <text evidence="3">The sequence shown here is derived from an EMBL/GenBank/DDBJ whole genome shotgun (WGS) entry which is preliminary data.</text>
</comment>
<evidence type="ECO:0000313" key="4">
    <source>
        <dbReference type="Proteomes" id="UP000186313"/>
    </source>
</evidence>
<dbReference type="SUPFAM" id="SSF55920">
    <property type="entry name" value="Creatinase/aminopeptidase"/>
    <property type="match status" value="1"/>
</dbReference>
<dbReference type="CDD" id="cd01066">
    <property type="entry name" value="APP_MetAP"/>
    <property type="match status" value="1"/>
</dbReference>
<accession>A0A1Q9HJ07</accession>
<reference evidence="3 4" key="1">
    <citation type="submission" date="2016-09" db="EMBL/GenBank/DDBJ databases">
        <title>Genomic Taxonomy of the Vibrionaceae.</title>
        <authorList>
            <person name="Gonzalez-Castillo A."/>
            <person name="Gomez-Gil B."/>
            <person name="Enciso-Ibarra K."/>
        </authorList>
    </citation>
    <scope>NUCLEOTIDE SEQUENCE [LARGE SCALE GENOMIC DNA]</scope>
    <source>
        <strain evidence="3 4">CAIM 703</strain>
    </source>
</reference>
<dbReference type="OrthoDB" id="9806388at2"/>
<keyword evidence="3" id="KW-0378">Hydrolase</keyword>
<dbReference type="InterPro" id="IPR000994">
    <property type="entry name" value="Pept_M24"/>
</dbReference>
<dbReference type="AlphaFoldDB" id="A0A1Q9HJ07"/>
<dbReference type="InterPro" id="IPR029149">
    <property type="entry name" value="Creatin/AminoP/Spt16_N"/>
</dbReference>
<protein>
    <submittedName>
        <fullName evidence="3">Ectoine hydrolase DoeA</fullName>
    </submittedName>
</protein>
<dbReference type="Gene3D" id="3.90.230.10">
    <property type="entry name" value="Creatinase/methionine aminopeptidase superfamily"/>
    <property type="match status" value="1"/>
</dbReference>